<organism evidence="2 3">
    <name type="scientific">Methylogaea oryzae</name>
    <dbReference type="NCBI Taxonomy" id="1295382"/>
    <lineage>
        <taxon>Bacteria</taxon>
        <taxon>Pseudomonadati</taxon>
        <taxon>Pseudomonadota</taxon>
        <taxon>Gammaproteobacteria</taxon>
        <taxon>Methylococcales</taxon>
        <taxon>Methylococcaceae</taxon>
        <taxon>Methylogaea</taxon>
    </lineage>
</organism>
<feature type="transmembrane region" description="Helical" evidence="1">
    <location>
        <begin position="48"/>
        <end position="66"/>
    </location>
</feature>
<dbReference type="Proteomes" id="UP000824988">
    <property type="component" value="Chromosome"/>
</dbReference>
<name>A0A8D4VQJ8_9GAMM</name>
<dbReference type="KEGG" id="moz:MoryE10_12060"/>
<gene>
    <name evidence="2" type="ORF">MoryE10_12060</name>
</gene>
<proteinExistence type="predicted"/>
<evidence type="ECO:0000313" key="3">
    <source>
        <dbReference type="Proteomes" id="UP000824988"/>
    </source>
</evidence>
<keyword evidence="1" id="KW-0472">Membrane</keyword>
<dbReference type="AlphaFoldDB" id="A0A8D4VQJ8"/>
<keyword evidence="1" id="KW-0812">Transmembrane</keyword>
<evidence type="ECO:0000313" key="2">
    <source>
        <dbReference type="EMBL" id="BBL70600.1"/>
    </source>
</evidence>
<feature type="transmembrane region" description="Helical" evidence="1">
    <location>
        <begin position="20"/>
        <end position="41"/>
    </location>
</feature>
<evidence type="ECO:0008006" key="4">
    <source>
        <dbReference type="Google" id="ProtNLM"/>
    </source>
</evidence>
<protein>
    <recommendedName>
        <fullName evidence="4">Cytochrome-c oxidase</fullName>
    </recommendedName>
</protein>
<dbReference type="EMBL" id="AP019782">
    <property type="protein sequence ID" value="BBL70600.1"/>
    <property type="molecule type" value="Genomic_DNA"/>
</dbReference>
<keyword evidence="1" id="KW-1133">Transmembrane helix</keyword>
<accession>A0A8D4VQJ8</accession>
<sequence length="133" mass="14035">MPAFTVSPSAVGPNCLKAAVIYLLLGLALGMYMGASESFVLRPVHTHLNLLGWATLALAGLVYSVFPQTARSRLAAIHFWLHNVSMPVMMAALAAMLLGRNEAAPVLVAAQFPLVAGIVAFAANVFLHVGKTH</sequence>
<feature type="transmembrane region" description="Helical" evidence="1">
    <location>
        <begin position="106"/>
        <end position="127"/>
    </location>
</feature>
<dbReference type="RefSeq" id="WP_221048534.1">
    <property type="nucleotide sequence ID" value="NZ_AP019782.1"/>
</dbReference>
<keyword evidence="3" id="KW-1185">Reference proteome</keyword>
<feature type="transmembrane region" description="Helical" evidence="1">
    <location>
        <begin position="78"/>
        <end position="99"/>
    </location>
</feature>
<reference evidence="2" key="1">
    <citation type="submission" date="2019-06" db="EMBL/GenBank/DDBJ databases">
        <title>Complete genome sequence of Methylogaea oryzae strain JCM16910.</title>
        <authorList>
            <person name="Asakawa S."/>
        </authorList>
    </citation>
    <scope>NUCLEOTIDE SEQUENCE</scope>
    <source>
        <strain evidence="2">E10</strain>
    </source>
</reference>
<evidence type="ECO:0000256" key="1">
    <source>
        <dbReference type="SAM" id="Phobius"/>
    </source>
</evidence>